<comment type="catalytic activity">
    <reaction evidence="10 11">
        <text>2,5-diamino-6-hydroxy-4-(5-phosphoribosylamino)-pyrimidine + H2O + H(+) = 5-amino-6-(5-phospho-D-ribosylamino)uracil + NH4(+)</text>
        <dbReference type="Rhea" id="RHEA:21868"/>
        <dbReference type="ChEBI" id="CHEBI:15377"/>
        <dbReference type="ChEBI" id="CHEBI:15378"/>
        <dbReference type="ChEBI" id="CHEBI:28938"/>
        <dbReference type="ChEBI" id="CHEBI:58453"/>
        <dbReference type="ChEBI" id="CHEBI:58614"/>
        <dbReference type="EC" id="3.5.4.26"/>
    </reaction>
</comment>
<evidence type="ECO:0000256" key="9">
    <source>
        <dbReference type="ARBA" id="ARBA00049861"/>
    </source>
</evidence>
<name>A0ABS7T087_9FIRM</name>
<dbReference type="InterPro" id="IPR004794">
    <property type="entry name" value="Eubact_RibD"/>
</dbReference>
<evidence type="ECO:0000256" key="1">
    <source>
        <dbReference type="ARBA" id="ARBA00002151"/>
    </source>
</evidence>
<dbReference type="EC" id="3.5.4.26" evidence="11"/>
<keyword evidence="6 11" id="KW-0521">NADP</keyword>
<comment type="similarity">
    <text evidence="5 11">In the C-terminal section; belongs to the HTP reductase family.</text>
</comment>
<dbReference type="SUPFAM" id="SSF53927">
    <property type="entry name" value="Cytidine deaminase-like"/>
    <property type="match status" value="1"/>
</dbReference>
<dbReference type="InterPro" id="IPR002734">
    <property type="entry name" value="RibDG_C"/>
</dbReference>
<evidence type="ECO:0000256" key="6">
    <source>
        <dbReference type="ARBA" id="ARBA00022857"/>
    </source>
</evidence>
<evidence type="ECO:0000256" key="8">
    <source>
        <dbReference type="ARBA" id="ARBA00023268"/>
    </source>
</evidence>
<dbReference type="InterPro" id="IPR050765">
    <property type="entry name" value="Riboflavin_Biosynth_HTPR"/>
</dbReference>
<dbReference type="Pfam" id="PF01872">
    <property type="entry name" value="RibD_C"/>
    <property type="match status" value="1"/>
</dbReference>
<evidence type="ECO:0000256" key="10">
    <source>
        <dbReference type="ARBA" id="ARBA00049886"/>
    </source>
</evidence>
<evidence type="ECO:0000256" key="3">
    <source>
        <dbReference type="ARBA" id="ARBA00004910"/>
    </source>
</evidence>
<dbReference type="SUPFAM" id="SSF53597">
    <property type="entry name" value="Dihydrofolate reductase-like"/>
    <property type="match status" value="1"/>
</dbReference>
<dbReference type="Proteomes" id="UP000734271">
    <property type="component" value="Unassembled WGS sequence"/>
</dbReference>
<evidence type="ECO:0000259" key="12">
    <source>
        <dbReference type="PROSITE" id="PS51747"/>
    </source>
</evidence>
<keyword evidence="14" id="KW-1185">Reference proteome</keyword>
<dbReference type="PANTHER" id="PTHR38011">
    <property type="entry name" value="DIHYDROFOLATE REDUCTASE FAMILY PROTEIN (AFU_ORTHOLOGUE AFUA_8G06820)"/>
    <property type="match status" value="1"/>
</dbReference>
<comment type="pathway">
    <text evidence="2 11">Cofactor biosynthesis; riboflavin biosynthesis; 5-amino-6-(D-ribitylamino)uracil from GTP: step 2/4.</text>
</comment>
<dbReference type="Gene3D" id="3.40.430.10">
    <property type="entry name" value="Dihydrofolate Reductase, subunit A"/>
    <property type="match status" value="1"/>
</dbReference>
<dbReference type="EMBL" id="JAIPME010000002">
    <property type="protein sequence ID" value="MBZ2387200.1"/>
    <property type="molecule type" value="Genomic_DNA"/>
</dbReference>
<keyword evidence="11 13" id="KW-0378">Hydrolase</keyword>
<dbReference type="CDD" id="cd01284">
    <property type="entry name" value="Riboflavin_deaminase-reductase"/>
    <property type="match status" value="1"/>
</dbReference>
<dbReference type="NCBIfam" id="TIGR00326">
    <property type="entry name" value="eubact_ribD"/>
    <property type="match status" value="1"/>
</dbReference>
<dbReference type="InterPro" id="IPR024072">
    <property type="entry name" value="DHFR-like_dom_sf"/>
</dbReference>
<dbReference type="RefSeq" id="WP_223420154.1">
    <property type="nucleotide sequence ID" value="NZ_JAIPME010000002.1"/>
</dbReference>
<dbReference type="GO" id="GO:0008835">
    <property type="term" value="F:diaminohydroxyphosphoribosylaminopyrimidine deaminase activity"/>
    <property type="evidence" value="ECO:0007669"/>
    <property type="project" value="UniProtKB-EC"/>
</dbReference>
<evidence type="ECO:0000256" key="4">
    <source>
        <dbReference type="ARBA" id="ARBA00005259"/>
    </source>
</evidence>
<dbReference type="PANTHER" id="PTHR38011:SF7">
    <property type="entry name" value="2,5-DIAMINO-6-RIBOSYLAMINO-4(3H)-PYRIMIDINONE 5'-PHOSPHATE REDUCTASE"/>
    <property type="match status" value="1"/>
</dbReference>
<keyword evidence="11" id="KW-0686">Riboflavin biosynthesis</keyword>
<organism evidence="13 14">
    <name type="scientific">Anaerococcus murdochii</name>
    <dbReference type="NCBI Taxonomy" id="411577"/>
    <lineage>
        <taxon>Bacteria</taxon>
        <taxon>Bacillati</taxon>
        <taxon>Bacillota</taxon>
        <taxon>Tissierellia</taxon>
        <taxon>Tissierellales</taxon>
        <taxon>Peptoniphilaceae</taxon>
        <taxon>Anaerococcus</taxon>
    </lineage>
</organism>
<dbReference type="NCBIfam" id="TIGR00227">
    <property type="entry name" value="ribD_Cterm"/>
    <property type="match status" value="1"/>
</dbReference>
<dbReference type="InterPro" id="IPR016193">
    <property type="entry name" value="Cytidine_deaminase-like"/>
</dbReference>
<dbReference type="InterPro" id="IPR011549">
    <property type="entry name" value="RibD_C"/>
</dbReference>
<comment type="pathway">
    <text evidence="3 11">Cofactor biosynthesis; riboflavin biosynthesis; 5-amino-6-(D-ribitylamino)uracil from GTP: step 3/4.</text>
</comment>
<gene>
    <name evidence="13" type="primary">ribD</name>
    <name evidence="13" type="ORF">K8P03_07875</name>
</gene>
<feature type="domain" description="CMP/dCMP-type deaminase" evidence="12">
    <location>
        <begin position="1"/>
        <end position="121"/>
    </location>
</feature>
<comment type="caution">
    <text evidence="13">The sequence shown here is derived from an EMBL/GenBank/DDBJ whole genome shotgun (WGS) entry which is preliminary data.</text>
</comment>
<dbReference type="Pfam" id="PF00383">
    <property type="entry name" value="dCMP_cyt_deam_1"/>
    <property type="match status" value="1"/>
</dbReference>
<evidence type="ECO:0000256" key="7">
    <source>
        <dbReference type="ARBA" id="ARBA00023002"/>
    </source>
</evidence>
<protein>
    <recommendedName>
        <fullName evidence="11">Riboflavin biosynthesis protein RibD</fullName>
    </recommendedName>
    <domain>
        <recommendedName>
            <fullName evidence="11">Diaminohydroxyphosphoribosylaminopyrimidine deaminase</fullName>
            <shortName evidence="11">DRAP deaminase</shortName>
            <ecNumber evidence="11">3.5.4.26</ecNumber>
        </recommendedName>
        <alternativeName>
            <fullName evidence="11">Riboflavin-specific deaminase</fullName>
        </alternativeName>
    </domain>
    <domain>
        <recommendedName>
            <fullName evidence="11">5-amino-6-(5-phosphoribosylamino)uracil reductase</fullName>
            <ecNumber evidence="11">1.1.1.193</ecNumber>
        </recommendedName>
        <alternativeName>
            <fullName evidence="11">HTP reductase</fullName>
        </alternativeName>
    </domain>
</protein>
<accession>A0ABS7T087</accession>
<comment type="cofactor">
    <cofactor evidence="11">
        <name>Zn(2+)</name>
        <dbReference type="ChEBI" id="CHEBI:29105"/>
    </cofactor>
    <text evidence="11">Binds 1 zinc ion.</text>
</comment>
<keyword evidence="8" id="KW-0511">Multifunctional enzyme</keyword>
<dbReference type="PROSITE" id="PS51747">
    <property type="entry name" value="CYT_DCMP_DEAMINASES_2"/>
    <property type="match status" value="1"/>
</dbReference>
<reference evidence="13 14" key="1">
    <citation type="submission" date="2021-08" db="EMBL/GenBank/DDBJ databases">
        <title>FDA dAtabase for Regulatory Grade micrObial Sequences (FDA-ARGOS): Supporting development and validation of Infectious Disease Dx tests.</title>
        <authorList>
            <person name="Sproer C."/>
            <person name="Gronow S."/>
            <person name="Severitt S."/>
            <person name="Schroder I."/>
            <person name="Tallon L."/>
            <person name="Sadzewicz L."/>
            <person name="Zhao X."/>
            <person name="Boylan J."/>
            <person name="Ott S."/>
            <person name="Bowen H."/>
            <person name="Vavikolanu K."/>
            <person name="Hazen T."/>
            <person name="Aluvathingal J."/>
            <person name="Nadendla S."/>
            <person name="Lowell S."/>
            <person name="Myers T."/>
            <person name="Yan Y."/>
            <person name="Sichtig H."/>
        </authorList>
    </citation>
    <scope>NUCLEOTIDE SEQUENCE [LARGE SCALE GENOMIC DNA]</scope>
    <source>
        <strain evidence="13 14">FDAARGOS_1460</strain>
    </source>
</reference>
<keyword evidence="11" id="KW-0862">Zinc</keyword>
<dbReference type="Gene3D" id="3.40.140.10">
    <property type="entry name" value="Cytidine Deaminase, domain 2"/>
    <property type="match status" value="1"/>
</dbReference>
<dbReference type="GO" id="GO:0008703">
    <property type="term" value="F:5-amino-6-(5-phosphoribosylamino)uracil reductase activity"/>
    <property type="evidence" value="ECO:0007669"/>
    <property type="project" value="UniProtKB-EC"/>
</dbReference>
<comment type="function">
    <text evidence="1 11">Converts 2,5-diamino-6-(ribosylamino)-4(3h)-pyrimidinone 5'-phosphate into 5-amino-6-(ribosylamino)-2,4(1h,3h)-pyrimidinedione 5'-phosphate.</text>
</comment>
<comment type="similarity">
    <text evidence="4 11">In the N-terminal section; belongs to the cytidine and deoxycytidylate deaminase family.</text>
</comment>
<dbReference type="PIRSF" id="PIRSF006769">
    <property type="entry name" value="RibD"/>
    <property type="match status" value="1"/>
</dbReference>
<evidence type="ECO:0000313" key="14">
    <source>
        <dbReference type="Proteomes" id="UP000734271"/>
    </source>
</evidence>
<evidence type="ECO:0000256" key="2">
    <source>
        <dbReference type="ARBA" id="ARBA00004882"/>
    </source>
</evidence>
<evidence type="ECO:0000256" key="11">
    <source>
        <dbReference type="PIRNR" id="PIRNR006769"/>
    </source>
</evidence>
<keyword evidence="11" id="KW-0479">Metal-binding</keyword>
<evidence type="ECO:0000313" key="13">
    <source>
        <dbReference type="EMBL" id="MBZ2387200.1"/>
    </source>
</evidence>
<dbReference type="InterPro" id="IPR002125">
    <property type="entry name" value="CMP_dCMP_dom"/>
</dbReference>
<dbReference type="EC" id="1.1.1.193" evidence="11"/>
<keyword evidence="7 11" id="KW-0560">Oxidoreductase</keyword>
<evidence type="ECO:0000256" key="5">
    <source>
        <dbReference type="ARBA" id="ARBA00007417"/>
    </source>
</evidence>
<proteinExistence type="inferred from homology"/>
<comment type="catalytic activity">
    <reaction evidence="9 11">
        <text>5-amino-6-(5-phospho-D-ribitylamino)uracil + NADP(+) = 5-amino-6-(5-phospho-D-ribosylamino)uracil + NADPH + H(+)</text>
        <dbReference type="Rhea" id="RHEA:17845"/>
        <dbReference type="ChEBI" id="CHEBI:15378"/>
        <dbReference type="ChEBI" id="CHEBI:57783"/>
        <dbReference type="ChEBI" id="CHEBI:58349"/>
        <dbReference type="ChEBI" id="CHEBI:58421"/>
        <dbReference type="ChEBI" id="CHEBI:58453"/>
        <dbReference type="EC" id="1.1.1.193"/>
    </reaction>
</comment>
<sequence length="358" mass="40121">MNYEKLMRECFALAEKGAGKVLTNPMVGAILIKDGEIISKGYHHGFGKDHAEVNCFKNAKVDVSGATMVVNLEPCSHFGKNPPCVDEVIRQGVKKVVISNLDTNPKVDSIQKMRDAGIEVIMEVLEEEGRLLNEKFFFNMKYHRPLISLKYAMSLDGKIATKDYDSKWISGEESRNFVHKLRNDYDAILIGKNTLIKDNAKLNCRLDGGVDPVRIILANDLDFDENLEIFKLDSDKDTIIATTSDKDLEVNAKILLCKEKNGQVDLEDLLDKLYQMNISSVLVEGGSLVNTSFLENDLVDKIYEFIAPIVVGGKDSRSAFLGQGVSEIKDAEKFEIANLERFGEDIMVEVNNVYRNIN</sequence>